<proteinExistence type="predicted"/>
<dbReference type="EMBL" id="BAAAUV010000003">
    <property type="protein sequence ID" value="GAA3201654.1"/>
    <property type="molecule type" value="Genomic_DNA"/>
</dbReference>
<dbReference type="SUPFAM" id="SSF52833">
    <property type="entry name" value="Thioredoxin-like"/>
    <property type="match status" value="1"/>
</dbReference>
<dbReference type="CDD" id="cd02947">
    <property type="entry name" value="TRX_family"/>
    <property type="match status" value="1"/>
</dbReference>
<gene>
    <name evidence="2" type="ORF">GCM10010468_14940</name>
</gene>
<sequence>MTLRSLASEDEFDELLGGSRPVLALFTAIHSEAAKRMVPVVDDLAGSLGDAITAVQVDVDEASWEDERLEVANVPTLLLLRGDKVIMRTAGERTEDELAQRIAAALAE</sequence>
<evidence type="ECO:0000259" key="1">
    <source>
        <dbReference type="Pfam" id="PF00085"/>
    </source>
</evidence>
<accession>A0ABP6Q848</accession>
<dbReference type="Gene3D" id="3.40.30.10">
    <property type="entry name" value="Glutaredoxin"/>
    <property type="match status" value="1"/>
</dbReference>
<dbReference type="Proteomes" id="UP001501237">
    <property type="component" value="Unassembled WGS sequence"/>
</dbReference>
<evidence type="ECO:0000313" key="2">
    <source>
        <dbReference type="EMBL" id="GAA3201654.1"/>
    </source>
</evidence>
<dbReference type="RefSeq" id="WP_344823744.1">
    <property type="nucleotide sequence ID" value="NZ_BAAAUV010000003.1"/>
</dbReference>
<name>A0ABP6Q848_9ACTN</name>
<evidence type="ECO:0000313" key="3">
    <source>
        <dbReference type="Proteomes" id="UP001501237"/>
    </source>
</evidence>
<reference evidence="3" key="1">
    <citation type="journal article" date="2019" name="Int. J. Syst. Evol. Microbiol.">
        <title>The Global Catalogue of Microorganisms (GCM) 10K type strain sequencing project: providing services to taxonomists for standard genome sequencing and annotation.</title>
        <authorList>
            <consortium name="The Broad Institute Genomics Platform"/>
            <consortium name="The Broad Institute Genome Sequencing Center for Infectious Disease"/>
            <person name="Wu L."/>
            <person name="Ma J."/>
        </authorList>
    </citation>
    <scope>NUCLEOTIDE SEQUENCE [LARGE SCALE GENOMIC DNA]</scope>
    <source>
        <strain evidence="3">JCM 9377</strain>
    </source>
</reference>
<feature type="domain" description="Thioredoxin" evidence="1">
    <location>
        <begin position="8"/>
        <end position="103"/>
    </location>
</feature>
<dbReference type="Pfam" id="PF00085">
    <property type="entry name" value="Thioredoxin"/>
    <property type="match status" value="1"/>
</dbReference>
<dbReference type="InterPro" id="IPR036249">
    <property type="entry name" value="Thioredoxin-like_sf"/>
</dbReference>
<keyword evidence="3" id="KW-1185">Reference proteome</keyword>
<organism evidence="2 3">
    <name type="scientific">Actinocorallia longicatena</name>
    <dbReference type="NCBI Taxonomy" id="111803"/>
    <lineage>
        <taxon>Bacteria</taxon>
        <taxon>Bacillati</taxon>
        <taxon>Actinomycetota</taxon>
        <taxon>Actinomycetes</taxon>
        <taxon>Streptosporangiales</taxon>
        <taxon>Thermomonosporaceae</taxon>
        <taxon>Actinocorallia</taxon>
    </lineage>
</organism>
<dbReference type="InterPro" id="IPR013766">
    <property type="entry name" value="Thioredoxin_domain"/>
</dbReference>
<protein>
    <recommendedName>
        <fullName evidence="1">Thioredoxin domain-containing protein</fullName>
    </recommendedName>
</protein>
<comment type="caution">
    <text evidence="2">The sequence shown here is derived from an EMBL/GenBank/DDBJ whole genome shotgun (WGS) entry which is preliminary data.</text>
</comment>